<dbReference type="PANTHER" id="PTHR12411">
    <property type="entry name" value="CYSTEINE PROTEASE FAMILY C1-RELATED"/>
    <property type="match status" value="1"/>
</dbReference>
<dbReference type="CDD" id="cd02248">
    <property type="entry name" value="Peptidase_C1A"/>
    <property type="match status" value="1"/>
</dbReference>
<accession>A0A196SKN8</accession>
<evidence type="ECO:0000256" key="1">
    <source>
        <dbReference type="ARBA" id="ARBA00008455"/>
    </source>
</evidence>
<reference evidence="7 8" key="1">
    <citation type="submission" date="2016-05" db="EMBL/GenBank/DDBJ databases">
        <title>Nuclear genome of Blastocystis sp. subtype 1 NandII.</title>
        <authorList>
            <person name="Gentekaki E."/>
            <person name="Curtis B."/>
            <person name="Stairs C."/>
            <person name="Eme L."/>
            <person name="Herman E."/>
            <person name="Klimes V."/>
            <person name="Arias M.C."/>
            <person name="Elias M."/>
            <person name="Hilliou F."/>
            <person name="Klute M."/>
            <person name="Malik S.-B."/>
            <person name="Pightling A."/>
            <person name="Rachubinski R."/>
            <person name="Salas D."/>
            <person name="Schlacht A."/>
            <person name="Suga H."/>
            <person name="Archibald J."/>
            <person name="Ball S.G."/>
            <person name="Clark G."/>
            <person name="Dacks J."/>
            <person name="Van Der Giezen M."/>
            <person name="Tsaousis A."/>
            <person name="Roger A."/>
        </authorList>
    </citation>
    <scope>NUCLEOTIDE SEQUENCE [LARGE SCALE GENOMIC DNA]</scope>
    <source>
        <strain evidence="8">ATCC 50177 / NandII</strain>
    </source>
</reference>
<comment type="similarity">
    <text evidence="1">Belongs to the peptidase C1 family.</text>
</comment>
<dbReference type="FunFam" id="3.90.70.10:FF:000039">
    <property type="entry name" value="Cysteine proteinase 2, putative"/>
    <property type="match status" value="1"/>
</dbReference>
<keyword evidence="3" id="KW-1015">Disulfide bond</keyword>
<keyword evidence="4" id="KW-0732">Signal</keyword>
<evidence type="ECO:0000256" key="3">
    <source>
        <dbReference type="ARBA" id="ARBA00023157"/>
    </source>
</evidence>
<dbReference type="GO" id="GO:0006508">
    <property type="term" value="P:proteolysis"/>
    <property type="evidence" value="ECO:0007669"/>
    <property type="project" value="UniProtKB-KW"/>
</dbReference>
<keyword evidence="7" id="KW-0378">Hydrolase</keyword>
<dbReference type="InterPro" id="IPR025660">
    <property type="entry name" value="Pept_his_AS"/>
</dbReference>
<dbReference type="InterPro" id="IPR039417">
    <property type="entry name" value="Peptidase_C1A_papain-like"/>
</dbReference>
<gene>
    <name evidence="7" type="ORF">AV274_0644</name>
</gene>
<dbReference type="Gene3D" id="3.90.70.10">
    <property type="entry name" value="Cysteine proteinases"/>
    <property type="match status" value="1"/>
</dbReference>
<protein>
    <submittedName>
        <fullName evidence="7">Cysteine protease 1</fullName>
    </submittedName>
</protein>
<dbReference type="PROSITE" id="PS00639">
    <property type="entry name" value="THIOL_PROTEASE_HIS"/>
    <property type="match status" value="1"/>
</dbReference>
<keyword evidence="7" id="KW-0645">Protease</keyword>
<dbReference type="Pfam" id="PF00112">
    <property type="entry name" value="Peptidase_C1"/>
    <property type="match status" value="1"/>
</dbReference>
<feature type="domain" description="Cathepsin propeptide inhibitor" evidence="6">
    <location>
        <begin position="25"/>
        <end position="81"/>
    </location>
</feature>
<dbReference type="InterPro" id="IPR000169">
    <property type="entry name" value="Pept_cys_AS"/>
</dbReference>
<evidence type="ECO:0000313" key="8">
    <source>
        <dbReference type="Proteomes" id="UP000078348"/>
    </source>
</evidence>
<keyword evidence="2" id="KW-0865">Zymogen</keyword>
<dbReference type="STRING" id="478820.A0A196SKN8"/>
<keyword evidence="8" id="KW-1185">Reference proteome</keyword>
<dbReference type="InterPro" id="IPR000668">
    <property type="entry name" value="Peptidase_C1A_C"/>
</dbReference>
<feature type="signal peptide" evidence="4">
    <location>
        <begin position="1"/>
        <end position="15"/>
    </location>
</feature>
<evidence type="ECO:0000259" key="5">
    <source>
        <dbReference type="SMART" id="SM00645"/>
    </source>
</evidence>
<dbReference type="Pfam" id="PF08246">
    <property type="entry name" value="Inhibitor_I29"/>
    <property type="match status" value="1"/>
</dbReference>
<dbReference type="OrthoDB" id="10253408at2759"/>
<dbReference type="SUPFAM" id="SSF54001">
    <property type="entry name" value="Cysteine proteinases"/>
    <property type="match status" value="1"/>
</dbReference>
<dbReference type="AlphaFoldDB" id="A0A196SKN8"/>
<dbReference type="PROSITE" id="PS00139">
    <property type="entry name" value="THIOL_PROTEASE_CYS"/>
    <property type="match status" value="1"/>
</dbReference>
<evidence type="ECO:0000313" key="7">
    <source>
        <dbReference type="EMBL" id="OAO17620.1"/>
    </source>
</evidence>
<dbReference type="InterPro" id="IPR013201">
    <property type="entry name" value="Prot_inhib_I29"/>
</dbReference>
<proteinExistence type="inferred from homology"/>
<dbReference type="SMART" id="SM00848">
    <property type="entry name" value="Inhibitor_I29"/>
    <property type="match status" value="1"/>
</dbReference>
<dbReference type="GO" id="GO:0008234">
    <property type="term" value="F:cysteine-type peptidase activity"/>
    <property type="evidence" value="ECO:0007669"/>
    <property type="project" value="InterPro"/>
</dbReference>
<dbReference type="PRINTS" id="PR00705">
    <property type="entry name" value="PAPAIN"/>
</dbReference>
<name>A0A196SKN8_BLAHN</name>
<feature type="domain" description="Peptidase C1A papain C-terminal" evidence="5">
    <location>
        <begin position="113"/>
        <end position="323"/>
    </location>
</feature>
<evidence type="ECO:0000256" key="4">
    <source>
        <dbReference type="SAM" id="SignalP"/>
    </source>
</evidence>
<evidence type="ECO:0000256" key="2">
    <source>
        <dbReference type="ARBA" id="ARBA00023145"/>
    </source>
</evidence>
<dbReference type="Proteomes" id="UP000078348">
    <property type="component" value="Unassembled WGS sequence"/>
</dbReference>
<feature type="chain" id="PRO_5013380239" evidence="4">
    <location>
        <begin position="16"/>
        <end position="326"/>
    </location>
</feature>
<dbReference type="SMART" id="SM00645">
    <property type="entry name" value="Pept_C1"/>
    <property type="match status" value="1"/>
</dbReference>
<sequence>MKCYLLLFLVALAIAEENLSLEVQFSAFKTRFHRQYASDTEEKYRLRVFRENLQIIQEHNARQDSYRLGVTPFTDLTLEEFQERFVFNRMLMENPPASVHSVAASSEHGLGKLPDAVDWREKNAVSPVKNQKSCGSCWAFSTVGAIEGAYAIKTGKLYSFAPQYLVDCDHSDSGCSGGLMTNAFEYVMMNGVPREELYPYKGVEGSCKKVEVETSILGYYEVPAQSKYELMKAISKNPVAVAIQADTAVFQNYVSGVIRDLRCGTSLNHGVLAVGYATTQIGGYYIVKNSWGSDWGEEGYVRLGFAGDGPGMCGIQMMASYPFIDL</sequence>
<evidence type="ECO:0000259" key="6">
    <source>
        <dbReference type="SMART" id="SM00848"/>
    </source>
</evidence>
<dbReference type="EMBL" id="LXWW01000023">
    <property type="protein sequence ID" value="OAO17620.1"/>
    <property type="molecule type" value="Genomic_DNA"/>
</dbReference>
<dbReference type="InterPro" id="IPR038765">
    <property type="entry name" value="Papain-like_cys_pep_sf"/>
</dbReference>
<organism evidence="7 8">
    <name type="scientific">Blastocystis sp. subtype 1 (strain ATCC 50177 / NandII)</name>
    <dbReference type="NCBI Taxonomy" id="478820"/>
    <lineage>
        <taxon>Eukaryota</taxon>
        <taxon>Sar</taxon>
        <taxon>Stramenopiles</taxon>
        <taxon>Bigyra</taxon>
        <taxon>Opalozoa</taxon>
        <taxon>Opalinata</taxon>
        <taxon>Blastocystidae</taxon>
        <taxon>Blastocystis</taxon>
    </lineage>
</organism>
<comment type="caution">
    <text evidence="7">The sequence shown here is derived from an EMBL/GenBank/DDBJ whole genome shotgun (WGS) entry which is preliminary data.</text>
</comment>
<dbReference type="InterPro" id="IPR013128">
    <property type="entry name" value="Peptidase_C1A"/>
</dbReference>